<feature type="transmembrane region" description="Helical" evidence="1">
    <location>
        <begin position="83"/>
        <end position="103"/>
    </location>
</feature>
<evidence type="ECO:0008006" key="4">
    <source>
        <dbReference type="Google" id="ProtNLM"/>
    </source>
</evidence>
<dbReference type="AlphaFoldDB" id="A0A1B9XZ72"/>
<keyword evidence="1" id="KW-1133">Transmembrane helix</keyword>
<dbReference type="Proteomes" id="UP000093186">
    <property type="component" value="Unassembled WGS sequence"/>
</dbReference>
<gene>
    <name evidence="2" type="ORF">BA195_07955</name>
</gene>
<comment type="caution">
    <text evidence="2">The sequence shown here is derived from an EMBL/GenBank/DDBJ whole genome shotgun (WGS) entry which is preliminary data.</text>
</comment>
<keyword evidence="3" id="KW-1185">Reference proteome</keyword>
<keyword evidence="1" id="KW-0472">Membrane</keyword>
<organism evidence="2 3">
    <name type="scientific">Tenacibaculum soleae</name>
    <dbReference type="NCBI Taxonomy" id="447689"/>
    <lineage>
        <taxon>Bacteria</taxon>
        <taxon>Pseudomonadati</taxon>
        <taxon>Bacteroidota</taxon>
        <taxon>Flavobacteriia</taxon>
        <taxon>Flavobacteriales</taxon>
        <taxon>Flavobacteriaceae</taxon>
        <taxon>Tenacibaculum</taxon>
    </lineage>
</organism>
<evidence type="ECO:0000313" key="3">
    <source>
        <dbReference type="Proteomes" id="UP000093186"/>
    </source>
</evidence>
<name>A0A1B9XZ72_9FLAO</name>
<evidence type="ECO:0000256" key="1">
    <source>
        <dbReference type="SAM" id="Phobius"/>
    </source>
</evidence>
<protein>
    <recommendedName>
        <fullName evidence="4">Cytochrome B</fullName>
    </recommendedName>
</protein>
<dbReference type="STRING" id="447689.BA195_07955"/>
<feature type="transmembrane region" description="Helical" evidence="1">
    <location>
        <begin position="6"/>
        <end position="25"/>
    </location>
</feature>
<feature type="transmembrane region" description="Helical" evidence="1">
    <location>
        <begin position="124"/>
        <end position="142"/>
    </location>
</feature>
<dbReference type="OrthoDB" id="329514at2"/>
<sequence length="153" mass="18156">MYSTILFIHSIFRWIVLFSLVYAIFRAYKGYKSKSNFTHLDNKVRHWTATIAHIQLTIGMFMYTKSPIVKHFFSDFKNLISNWELTFFGLFHFVLMISAIVIITIGSAKAKRKKSDFEKFKTMLVYFSIALFIIFIAIPWPFSPLVNRPYLRF</sequence>
<keyword evidence="1" id="KW-0812">Transmembrane</keyword>
<feature type="transmembrane region" description="Helical" evidence="1">
    <location>
        <begin position="46"/>
        <end position="63"/>
    </location>
</feature>
<dbReference type="EMBL" id="MAKX01000002">
    <property type="protein sequence ID" value="OCK42832.1"/>
    <property type="molecule type" value="Genomic_DNA"/>
</dbReference>
<proteinExistence type="predicted"/>
<evidence type="ECO:0000313" key="2">
    <source>
        <dbReference type="EMBL" id="OCK42832.1"/>
    </source>
</evidence>
<dbReference type="RefSeq" id="WP_068704254.1">
    <property type="nucleotide sequence ID" value="NZ_MAKX01000002.1"/>
</dbReference>
<accession>A0A1B9XZ72</accession>
<reference evidence="2 3" key="1">
    <citation type="submission" date="2016-06" db="EMBL/GenBank/DDBJ databases">
        <title>Draft Genome Sequence of Tenacibaculum soleae UCD-KL19.</title>
        <authorList>
            <person name="Eisen J.A."/>
            <person name="Coil D.A."/>
            <person name="Lujan K.M."/>
        </authorList>
    </citation>
    <scope>NUCLEOTIDE SEQUENCE [LARGE SCALE GENOMIC DNA]</scope>
    <source>
        <strain evidence="2 3">UCD-KL19</strain>
    </source>
</reference>